<dbReference type="GO" id="GO:0003735">
    <property type="term" value="F:structural constituent of ribosome"/>
    <property type="evidence" value="ECO:0007669"/>
    <property type="project" value="InterPro"/>
</dbReference>
<dbReference type="InterPro" id="IPR001021">
    <property type="entry name" value="Ribosomal_bL25_long"/>
</dbReference>
<sequence length="184" mass="20355">MDQMVINAKTRTTMGKKAAKVLRTTGRIPAIMYNSKGQSTMIDVDETEFNKVWRTVTPTTLVTLKIDGKDSAEAFIKDTEYNIRTDKVLHADFFEPASDKELTVKMKLQYTGTPAGVLKGGFMRKHTPFVTLKAVAKNIPERLVVDVSGINVGEHFCVKDLSFAKGVTVLTPPETYLVSVSPAR</sequence>
<evidence type="ECO:0000313" key="8">
    <source>
        <dbReference type="EMBL" id="QTQ11495.1"/>
    </source>
</evidence>
<dbReference type="SUPFAM" id="SSF50715">
    <property type="entry name" value="Ribosomal protein L25-like"/>
    <property type="match status" value="1"/>
</dbReference>
<dbReference type="HAMAP" id="MF_01334">
    <property type="entry name" value="Ribosomal_bL25_CTC"/>
    <property type="match status" value="1"/>
</dbReference>
<dbReference type="PANTHER" id="PTHR33284:SF1">
    <property type="entry name" value="RIBOSOMAL PROTEIN L25_GLN-TRNA SYNTHETASE, ANTI-CODON-BINDING DOMAIN-CONTAINING PROTEIN"/>
    <property type="match status" value="1"/>
</dbReference>
<dbReference type="Gene3D" id="2.40.240.10">
    <property type="entry name" value="Ribosomal Protein L25, Chain P"/>
    <property type="match status" value="1"/>
</dbReference>
<comment type="subunit">
    <text evidence="5">Part of the 50S ribosomal subunit; part of the 5S rRNA/L5/L18/L25 subcomplex. Contacts the 5S rRNA. Binds to the 5S rRNA independently of L5 and L18.</text>
</comment>
<dbReference type="GO" id="GO:0022625">
    <property type="term" value="C:cytosolic large ribosomal subunit"/>
    <property type="evidence" value="ECO:0007669"/>
    <property type="project" value="TreeGrafter"/>
</dbReference>
<feature type="domain" description="Large ribosomal subunit protein bL25 L25" evidence="6">
    <location>
        <begin position="6"/>
        <end position="93"/>
    </location>
</feature>
<dbReference type="InterPro" id="IPR037121">
    <property type="entry name" value="Ribosomal_bL25_C"/>
</dbReference>
<dbReference type="InterPro" id="IPR020057">
    <property type="entry name" value="Ribosomal_bL25_b-dom"/>
</dbReference>
<keyword evidence="2 5" id="KW-0694">RNA-binding</keyword>
<name>A0A975EYX4_9SPIR</name>
<evidence type="ECO:0000256" key="1">
    <source>
        <dbReference type="ARBA" id="ARBA00022730"/>
    </source>
</evidence>
<dbReference type="EMBL" id="CP054257">
    <property type="protein sequence ID" value="QTQ11495.1"/>
    <property type="molecule type" value="Genomic_DNA"/>
</dbReference>
<dbReference type="Pfam" id="PF01386">
    <property type="entry name" value="Ribosomal_L25p"/>
    <property type="match status" value="1"/>
</dbReference>
<evidence type="ECO:0000259" key="6">
    <source>
        <dbReference type="Pfam" id="PF01386"/>
    </source>
</evidence>
<dbReference type="PANTHER" id="PTHR33284">
    <property type="entry name" value="RIBOSOMAL PROTEIN L25/GLN-TRNA SYNTHETASE, ANTI-CODON-BINDING DOMAIN-CONTAINING PROTEIN"/>
    <property type="match status" value="1"/>
</dbReference>
<keyword evidence="4 5" id="KW-0687">Ribonucleoprotein</keyword>
<comment type="similarity">
    <text evidence="5">Belongs to the bacterial ribosomal protein bL25 family. CTC subfamily.</text>
</comment>
<accession>A0A975EYX4</accession>
<dbReference type="CDD" id="cd00495">
    <property type="entry name" value="Ribosomal_L25_TL5_CTC"/>
    <property type="match status" value="1"/>
</dbReference>
<evidence type="ECO:0000256" key="5">
    <source>
        <dbReference type="HAMAP-Rule" id="MF_01334"/>
    </source>
</evidence>
<feature type="domain" description="Large ribosomal subunit protein bL25 beta" evidence="7">
    <location>
        <begin position="102"/>
        <end position="183"/>
    </location>
</feature>
<organism evidence="8 9">
    <name type="scientific">Treponema parvum</name>
    <dbReference type="NCBI Taxonomy" id="138851"/>
    <lineage>
        <taxon>Bacteria</taxon>
        <taxon>Pseudomonadati</taxon>
        <taxon>Spirochaetota</taxon>
        <taxon>Spirochaetia</taxon>
        <taxon>Spirochaetales</taxon>
        <taxon>Treponemataceae</taxon>
        <taxon>Treponema</taxon>
    </lineage>
</organism>
<evidence type="ECO:0000256" key="2">
    <source>
        <dbReference type="ARBA" id="ARBA00022884"/>
    </source>
</evidence>
<dbReference type="GO" id="GO:0008097">
    <property type="term" value="F:5S rRNA binding"/>
    <property type="evidence" value="ECO:0007669"/>
    <property type="project" value="InterPro"/>
</dbReference>
<proteinExistence type="inferred from homology"/>
<dbReference type="GO" id="GO:0006412">
    <property type="term" value="P:translation"/>
    <property type="evidence" value="ECO:0007669"/>
    <property type="project" value="UniProtKB-UniRule"/>
</dbReference>
<dbReference type="Gene3D" id="2.170.120.20">
    <property type="entry name" value="Ribosomal protein L25, beta domain"/>
    <property type="match status" value="1"/>
</dbReference>
<dbReference type="InterPro" id="IPR020930">
    <property type="entry name" value="Ribosomal_uL5_bac-type"/>
</dbReference>
<dbReference type="Pfam" id="PF14693">
    <property type="entry name" value="Ribosomal_TL5_C"/>
    <property type="match status" value="1"/>
</dbReference>
<dbReference type="Proteomes" id="UP000671995">
    <property type="component" value="Chromosome"/>
</dbReference>
<dbReference type="AlphaFoldDB" id="A0A975EYX4"/>
<dbReference type="RefSeq" id="WP_210118291.1">
    <property type="nucleotide sequence ID" value="NZ_CP054257.1"/>
</dbReference>
<dbReference type="InterPro" id="IPR011035">
    <property type="entry name" value="Ribosomal_bL25/Gln-tRNA_synth"/>
</dbReference>
<keyword evidence="1 5" id="KW-0699">rRNA-binding</keyword>
<protein>
    <recommendedName>
        <fullName evidence="5">Large ribosomal subunit protein bL25</fullName>
    </recommendedName>
    <alternativeName>
        <fullName evidence="5">General stress protein CTC</fullName>
    </alternativeName>
</protein>
<keyword evidence="3 5" id="KW-0689">Ribosomal protein</keyword>
<evidence type="ECO:0000313" key="9">
    <source>
        <dbReference type="Proteomes" id="UP000671995"/>
    </source>
</evidence>
<dbReference type="InterPro" id="IPR020056">
    <property type="entry name" value="Rbsml_bL25/Gln-tRNA_synth_N"/>
</dbReference>
<reference evidence="8" key="1">
    <citation type="submission" date="2020-05" db="EMBL/GenBank/DDBJ databases">
        <authorList>
            <person name="Zeng H."/>
            <person name="Chan Y.K."/>
            <person name="Watt R.M."/>
        </authorList>
    </citation>
    <scope>NUCLEOTIDE SEQUENCE</scope>
    <source>
        <strain evidence="8">ATCC 700773</strain>
    </source>
</reference>
<comment type="function">
    <text evidence="5">This is one of the proteins that binds to the 5S RNA in the ribosome where it forms part of the central protuberance.</text>
</comment>
<gene>
    <name evidence="5" type="primary">rplY</name>
    <name evidence="5" type="synonym">ctc</name>
    <name evidence="8" type="ORF">HRI96_04330</name>
</gene>
<dbReference type="InterPro" id="IPR029751">
    <property type="entry name" value="Ribosomal_L25_dom"/>
</dbReference>
<evidence type="ECO:0000259" key="7">
    <source>
        <dbReference type="Pfam" id="PF14693"/>
    </source>
</evidence>
<evidence type="ECO:0000256" key="4">
    <source>
        <dbReference type="ARBA" id="ARBA00023274"/>
    </source>
</evidence>
<reference evidence="8" key="2">
    <citation type="journal article" date="2021" name="Microbiol. Resour. Announc.">
        <title>Complete Genome Sequences of Three Human Oral Treponema parvum Isolates.</title>
        <authorList>
            <person name="Zeng H."/>
            <person name="Watt R.M."/>
        </authorList>
    </citation>
    <scope>NUCLEOTIDE SEQUENCE</scope>
    <source>
        <strain evidence="8">ATCC 700773</strain>
    </source>
</reference>
<dbReference type="NCBIfam" id="TIGR00731">
    <property type="entry name" value="bL25_bact_ctc"/>
    <property type="match status" value="1"/>
</dbReference>
<evidence type="ECO:0000256" key="3">
    <source>
        <dbReference type="ARBA" id="ARBA00022980"/>
    </source>
</evidence>